<feature type="transmembrane region" description="Helical" evidence="1">
    <location>
        <begin position="92"/>
        <end position="114"/>
    </location>
</feature>
<dbReference type="InterPro" id="IPR004242">
    <property type="entry name" value="Transposase_21"/>
</dbReference>
<keyword evidence="1" id="KW-0472">Membrane</keyword>
<gene>
    <name evidence="2" type="ORF">L3X38_003659</name>
</gene>
<dbReference type="EMBL" id="JAJFAZ020000001">
    <property type="protein sequence ID" value="KAI5350768.1"/>
    <property type="molecule type" value="Genomic_DNA"/>
</dbReference>
<sequence>MFTLQAAVLWTVNDFPAYAMVYGWSIKGYMACLVCKEDVTSGWHAGKVCYPVLITVDDVCYVHALLLLLVPMPCIVVVGTSIVTPACYGAKIVAHVFAGFLCSALPIAVLTGFLCSALSAAMLTRFLCSALPIALLIGFLCSTLSAALLTGFLCYALPIAVLTGFLCSASALLTGFLCSAMCLIF</sequence>
<dbReference type="AlphaFoldDB" id="A0AAD4ZMH0"/>
<name>A0AAD4ZMH0_PRUDU</name>
<dbReference type="Proteomes" id="UP001054821">
    <property type="component" value="Chromosome 1"/>
</dbReference>
<keyword evidence="1" id="KW-0812">Transmembrane</keyword>
<keyword evidence="3" id="KW-1185">Reference proteome</keyword>
<comment type="caution">
    <text evidence="2">The sequence shown here is derived from an EMBL/GenBank/DDBJ whole genome shotgun (WGS) entry which is preliminary data.</text>
</comment>
<evidence type="ECO:0000256" key="1">
    <source>
        <dbReference type="SAM" id="Phobius"/>
    </source>
</evidence>
<accession>A0AAD4ZMH0</accession>
<evidence type="ECO:0000313" key="2">
    <source>
        <dbReference type="EMBL" id="KAI5350768.1"/>
    </source>
</evidence>
<proteinExistence type="predicted"/>
<reference evidence="2 3" key="1">
    <citation type="journal article" date="2022" name="G3 (Bethesda)">
        <title>Whole-genome sequence and methylome profiling of the almond [Prunus dulcis (Mill.) D.A. Webb] cultivar 'Nonpareil'.</title>
        <authorList>
            <person name="D'Amico-Willman K.M."/>
            <person name="Ouma W.Z."/>
            <person name="Meulia T."/>
            <person name="Sideli G.M."/>
            <person name="Gradziel T.M."/>
            <person name="Fresnedo-Ramirez J."/>
        </authorList>
    </citation>
    <scope>NUCLEOTIDE SEQUENCE [LARGE SCALE GENOMIC DNA]</scope>
    <source>
        <strain evidence="2">Clone GOH B32 T37-40</strain>
    </source>
</reference>
<organism evidence="2 3">
    <name type="scientific">Prunus dulcis</name>
    <name type="common">Almond</name>
    <name type="synonym">Amygdalus dulcis</name>
    <dbReference type="NCBI Taxonomy" id="3755"/>
    <lineage>
        <taxon>Eukaryota</taxon>
        <taxon>Viridiplantae</taxon>
        <taxon>Streptophyta</taxon>
        <taxon>Embryophyta</taxon>
        <taxon>Tracheophyta</taxon>
        <taxon>Spermatophyta</taxon>
        <taxon>Magnoliopsida</taxon>
        <taxon>eudicotyledons</taxon>
        <taxon>Gunneridae</taxon>
        <taxon>Pentapetalae</taxon>
        <taxon>rosids</taxon>
        <taxon>fabids</taxon>
        <taxon>Rosales</taxon>
        <taxon>Rosaceae</taxon>
        <taxon>Amygdaloideae</taxon>
        <taxon>Amygdaleae</taxon>
        <taxon>Prunus</taxon>
    </lineage>
</organism>
<feature type="transmembrane region" description="Helical" evidence="1">
    <location>
        <begin position="126"/>
        <end position="149"/>
    </location>
</feature>
<dbReference type="Pfam" id="PF02992">
    <property type="entry name" value="Transposase_21"/>
    <property type="match status" value="1"/>
</dbReference>
<evidence type="ECO:0000313" key="3">
    <source>
        <dbReference type="Proteomes" id="UP001054821"/>
    </source>
</evidence>
<keyword evidence="1" id="KW-1133">Transmembrane helix</keyword>
<feature type="transmembrane region" description="Helical" evidence="1">
    <location>
        <begin position="155"/>
        <end position="184"/>
    </location>
</feature>
<dbReference type="PANTHER" id="PTHR10775">
    <property type="entry name" value="OS08G0208400 PROTEIN"/>
    <property type="match status" value="1"/>
</dbReference>
<feature type="transmembrane region" description="Helical" evidence="1">
    <location>
        <begin position="64"/>
        <end position="86"/>
    </location>
</feature>
<dbReference type="PANTHER" id="PTHR10775:SF185">
    <property type="entry name" value="OS08G0208400 PROTEIN"/>
    <property type="match status" value="1"/>
</dbReference>
<protein>
    <submittedName>
        <fullName evidence="2">Uncharacterized protein</fullName>
    </submittedName>
</protein>